<keyword evidence="5" id="KW-0809">Transit peptide</keyword>
<evidence type="ECO:0000256" key="10">
    <source>
        <dbReference type="ARBA" id="ARBA00023128"/>
    </source>
</evidence>
<sequence length="230" mass="25500">MKIEQLFDPATSTYSYLLWDKKTKQAALIDSVKEQVSRDIKFIKQLGLDLKYTMETHIHADHVTGSGQLRDEFDSQAAVHKNSQSECADILLTESDTLTLGNETITVLHTPGHTDTDISFHIDGAVFTGDALLINGCGRTDFQSGDSKTLYHSITEILFNLNDETIVYPGHDYNGFTASTIGHEKIFNHRLGNNRSEAQFITIMDSLILDPPARIDIAVPGNLQCGLDSE</sequence>
<dbReference type="GO" id="GO:0006749">
    <property type="term" value="P:glutathione metabolic process"/>
    <property type="evidence" value="ECO:0007669"/>
    <property type="project" value="InterPro"/>
</dbReference>
<dbReference type="PANTHER" id="PTHR43084">
    <property type="entry name" value="PERSULFIDE DIOXYGENASE ETHE1"/>
    <property type="match status" value="1"/>
</dbReference>
<dbReference type="GO" id="GO:0005739">
    <property type="term" value="C:mitochondrion"/>
    <property type="evidence" value="ECO:0007669"/>
    <property type="project" value="UniProtKB-SubCell"/>
</dbReference>
<dbReference type="InterPro" id="IPR001279">
    <property type="entry name" value="Metallo-B-lactamas"/>
</dbReference>
<protein>
    <submittedName>
        <fullName evidence="12">MBL-fold metallo-hydrolase superfamily</fullName>
    </submittedName>
</protein>
<evidence type="ECO:0000256" key="8">
    <source>
        <dbReference type="ARBA" id="ARBA00023002"/>
    </source>
</evidence>
<reference evidence="12" key="1">
    <citation type="submission" date="2018-06" db="EMBL/GenBank/DDBJ databases">
        <authorList>
            <person name="Zhirakovskaya E."/>
        </authorList>
    </citation>
    <scope>NUCLEOTIDE SEQUENCE</scope>
</reference>
<dbReference type="InterPro" id="IPR044528">
    <property type="entry name" value="POD-like_MBL-fold"/>
</dbReference>
<dbReference type="SMART" id="SM00849">
    <property type="entry name" value="Lactamase_B"/>
    <property type="match status" value="1"/>
</dbReference>
<dbReference type="FunFam" id="3.60.15.10:FF:000013">
    <property type="entry name" value="Persulfide dioxygenase ETHE1, mitochondrial"/>
    <property type="match status" value="1"/>
</dbReference>
<dbReference type="GO" id="GO:0016787">
    <property type="term" value="F:hydrolase activity"/>
    <property type="evidence" value="ECO:0007669"/>
    <property type="project" value="UniProtKB-KW"/>
</dbReference>
<comment type="similarity">
    <text evidence="3">Belongs to the metallo-beta-lactamase superfamily. Glyoxalase II family.</text>
</comment>
<keyword evidence="7" id="KW-0007">Acetylation</keyword>
<evidence type="ECO:0000256" key="5">
    <source>
        <dbReference type="ARBA" id="ARBA00022946"/>
    </source>
</evidence>
<proteinExistence type="inferred from homology"/>
<dbReference type="GO" id="GO:0070813">
    <property type="term" value="P:hydrogen sulfide metabolic process"/>
    <property type="evidence" value="ECO:0007669"/>
    <property type="project" value="TreeGrafter"/>
</dbReference>
<keyword evidence="4" id="KW-0479">Metal-binding</keyword>
<dbReference type="Pfam" id="PF00753">
    <property type="entry name" value="Lactamase_B"/>
    <property type="match status" value="1"/>
</dbReference>
<comment type="cofactor">
    <cofactor evidence="1">
        <name>Fe(2+)</name>
        <dbReference type="ChEBI" id="CHEBI:29033"/>
    </cofactor>
</comment>
<evidence type="ECO:0000256" key="9">
    <source>
        <dbReference type="ARBA" id="ARBA00023004"/>
    </source>
</evidence>
<keyword evidence="9" id="KW-0408">Iron</keyword>
<keyword evidence="12" id="KW-0378">Hydrolase</keyword>
<dbReference type="SUPFAM" id="SSF56281">
    <property type="entry name" value="Metallo-hydrolase/oxidoreductase"/>
    <property type="match status" value="1"/>
</dbReference>
<dbReference type="AlphaFoldDB" id="A0A3B0WG42"/>
<dbReference type="PANTHER" id="PTHR43084:SF1">
    <property type="entry name" value="PERSULFIDE DIOXYGENASE ETHE1, MITOCHONDRIAL"/>
    <property type="match status" value="1"/>
</dbReference>
<dbReference type="CDD" id="cd07724">
    <property type="entry name" value="POD-like_MBL-fold"/>
    <property type="match status" value="1"/>
</dbReference>
<evidence type="ECO:0000256" key="7">
    <source>
        <dbReference type="ARBA" id="ARBA00022990"/>
    </source>
</evidence>
<dbReference type="InterPro" id="IPR051682">
    <property type="entry name" value="Mito_Persulfide_Diox"/>
</dbReference>
<accession>A0A3B0WG42</accession>
<dbReference type="GO" id="GO:0046872">
    <property type="term" value="F:metal ion binding"/>
    <property type="evidence" value="ECO:0007669"/>
    <property type="project" value="UniProtKB-KW"/>
</dbReference>
<feature type="domain" description="Metallo-beta-lactamase" evidence="11">
    <location>
        <begin position="12"/>
        <end position="171"/>
    </location>
</feature>
<gene>
    <name evidence="12" type="ORF">MNBD_GAMMA05-1787</name>
</gene>
<dbReference type="InterPro" id="IPR036866">
    <property type="entry name" value="RibonucZ/Hydroxyglut_hydro"/>
</dbReference>
<dbReference type="EMBL" id="UOFE01000044">
    <property type="protein sequence ID" value="VAW54815.1"/>
    <property type="molecule type" value="Genomic_DNA"/>
</dbReference>
<name>A0A3B0WG42_9ZZZZ</name>
<evidence type="ECO:0000313" key="12">
    <source>
        <dbReference type="EMBL" id="VAW54815.1"/>
    </source>
</evidence>
<dbReference type="Gene3D" id="3.60.15.10">
    <property type="entry name" value="Ribonuclease Z/Hydroxyacylglutathione hydrolase-like"/>
    <property type="match status" value="1"/>
</dbReference>
<evidence type="ECO:0000259" key="11">
    <source>
        <dbReference type="SMART" id="SM00849"/>
    </source>
</evidence>
<keyword evidence="6" id="KW-0223">Dioxygenase</keyword>
<evidence type="ECO:0000256" key="1">
    <source>
        <dbReference type="ARBA" id="ARBA00001954"/>
    </source>
</evidence>
<evidence type="ECO:0000256" key="6">
    <source>
        <dbReference type="ARBA" id="ARBA00022964"/>
    </source>
</evidence>
<evidence type="ECO:0000256" key="2">
    <source>
        <dbReference type="ARBA" id="ARBA00004173"/>
    </source>
</evidence>
<evidence type="ECO:0000256" key="3">
    <source>
        <dbReference type="ARBA" id="ARBA00006759"/>
    </source>
</evidence>
<dbReference type="GO" id="GO:0050313">
    <property type="term" value="F:sulfur dioxygenase activity"/>
    <property type="evidence" value="ECO:0007669"/>
    <property type="project" value="InterPro"/>
</dbReference>
<keyword evidence="10" id="KW-0496">Mitochondrion</keyword>
<comment type="subcellular location">
    <subcellularLocation>
        <location evidence="2">Mitochondrion</location>
    </subcellularLocation>
</comment>
<organism evidence="12">
    <name type="scientific">hydrothermal vent metagenome</name>
    <dbReference type="NCBI Taxonomy" id="652676"/>
    <lineage>
        <taxon>unclassified sequences</taxon>
        <taxon>metagenomes</taxon>
        <taxon>ecological metagenomes</taxon>
    </lineage>
</organism>
<evidence type="ECO:0000256" key="4">
    <source>
        <dbReference type="ARBA" id="ARBA00022723"/>
    </source>
</evidence>
<keyword evidence="8" id="KW-0560">Oxidoreductase</keyword>